<dbReference type="InterPro" id="IPR036388">
    <property type="entry name" value="WH-like_DNA-bd_sf"/>
</dbReference>
<dbReference type="PANTHER" id="PTHR43712">
    <property type="entry name" value="PUTATIVE (AFU_ORTHOLOGUE AFUA_4G14580)-RELATED"/>
    <property type="match status" value="1"/>
</dbReference>
<evidence type="ECO:0000259" key="4">
    <source>
        <dbReference type="Pfam" id="PF00891"/>
    </source>
</evidence>
<dbReference type="GO" id="GO:0032259">
    <property type="term" value="P:methylation"/>
    <property type="evidence" value="ECO:0007669"/>
    <property type="project" value="UniProtKB-KW"/>
</dbReference>
<protein>
    <submittedName>
        <fullName evidence="6">Methyltransferase domain-containing protein</fullName>
    </submittedName>
</protein>
<dbReference type="EMBL" id="CP014060">
    <property type="protein sequence ID" value="AMG35800.1"/>
    <property type="molecule type" value="Genomic_DNA"/>
</dbReference>
<dbReference type="Pfam" id="PF00891">
    <property type="entry name" value="Methyltransf_2"/>
    <property type="match status" value="1"/>
</dbReference>
<evidence type="ECO:0000313" key="6">
    <source>
        <dbReference type="EMBL" id="AMG35800.1"/>
    </source>
</evidence>
<dbReference type="Proteomes" id="UP000060602">
    <property type="component" value="Chromosome"/>
</dbReference>
<dbReference type="PROSITE" id="PS51683">
    <property type="entry name" value="SAM_OMT_II"/>
    <property type="match status" value="1"/>
</dbReference>
<accession>A0A0X8NWU8</accession>
<dbReference type="InterPro" id="IPR029063">
    <property type="entry name" value="SAM-dependent_MTases_sf"/>
</dbReference>
<proteinExistence type="predicted"/>
<keyword evidence="1 6" id="KW-0489">Methyltransferase</keyword>
<dbReference type="CDD" id="cd02440">
    <property type="entry name" value="AdoMet_MTases"/>
    <property type="match status" value="1"/>
</dbReference>
<dbReference type="GO" id="GO:0046983">
    <property type="term" value="F:protein dimerization activity"/>
    <property type="evidence" value="ECO:0007669"/>
    <property type="project" value="InterPro"/>
</dbReference>
<name>A0A0X8NWU8_ALCXX</name>
<evidence type="ECO:0000256" key="2">
    <source>
        <dbReference type="ARBA" id="ARBA00022679"/>
    </source>
</evidence>
<dbReference type="InterPro" id="IPR001077">
    <property type="entry name" value="COMT_C"/>
</dbReference>
<feature type="domain" description="O-methyltransferase dimerisation" evidence="5">
    <location>
        <begin position="10"/>
        <end position="84"/>
    </location>
</feature>
<dbReference type="Pfam" id="PF08100">
    <property type="entry name" value="Dimerisation"/>
    <property type="match status" value="1"/>
</dbReference>
<reference evidence="7" key="1">
    <citation type="submission" date="2015-12" db="EMBL/GenBank/DDBJ databases">
        <title>FDA dAtabase for Regulatory Grade micrObial Sequences (FDA-ARGOS): Supporting development and validation of Infectious Disease Dx tests.</title>
        <authorList>
            <person name="Case J."/>
            <person name="Tallon L."/>
            <person name="Sadzewicz L."/>
            <person name="Sengamalay N."/>
            <person name="Ott S."/>
            <person name="Godinez A."/>
            <person name="Nagaraj S."/>
            <person name="Nadendla S."/>
            <person name="Sichtig H."/>
        </authorList>
    </citation>
    <scope>NUCLEOTIDE SEQUENCE [LARGE SCALE GENOMIC DNA]</scope>
    <source>
        <strain evidence="7">FDAARGOS_147</strain>
    </source>
</reference>
<evidence type="ECO:0000256" key="1">
    <source>
        <dbReference type="ARBA" id="ARBA00022603"/>
    </source>
</evidence>
<feature type="domain" description="O-methyltransferase C-terminal" evidence="4">
    <location>
        <begin position="124"/>
        <end position="308"/>
    </location>
</feature>
<dbReference type="InterPro" id="IPR016461">
    <property type="entry name" value="COMT-like"/>
</dbReference>
<dbReference type="PANTHER" id="PTHR43712:SF2">
    <property type="entry name" value="O-METHYLTRANSFERASE CICE"/>
    <property type="match status" value="1"/>
</dbReference>
<dbReference type="SUPFAM" id="SSF53335">
    <property type="entry name" value="S-adenosyl-L-methionine-dependent methyltransferases"/>
    <property type="match status" value="1"/>
</dbReference>
<sequence length="329" mass="36077">MDVSFMAFSRLAFGHWEGQPLYALADLGIAQRLSQPRTCAELALELGCESEPLERLLDCAVAQKLLIGDGGRYANTDLSARFLTEDSPESLLCWLRVMARWKQPWTQLAEAVRRGEAVDNQSKWLGEDPQFMRDFILGMHQFASRSGPAFAQALKDVPIRHLVDVGGGAGTYSIALCAARPDVTAQVLDLAPVVEITLETARAAGLADRVSAKVADYRQDDFGEKADALLFSNVLHQESAQVCRSMLERARQALRPGGTLLVQGYFLAEDRRAPLFTTLHNLSALALWDGGRSWTVGDMQAHIAVAGFERQAVLRQESSGFCLLSAVKV</sequence>
<dbReference type="Gene3D" id="1.10.10.10">
    <property type="entry name" value="Winged helix-like DNA-binding domain superfamily/Winged helix DNA-binding domain"/>
    <property type="match status" value="1"/>
</dbReference>
<organism evidence="6 7">
    <name type="scientific">Alcaligenes xylosoxydans xylosoxydans</name>
    <name type="common">Achromobacter xylosoxidans</name>
    <dbReference type="NCBI Taxonomy" id="85698"/>
    <lineage>
        <taxon>Bacteria</taxon>
        <taxon>Pseudomonadati</taxon>
        <taxon>Pseudomonadota</taxon>
        <taxon>Betaproteobacteria</taxon>
        <taxon>Burkholderiales</taxon>
        <taxon>Alcaligenaceae</taxon>
        <taxon>Achromobacter</taxon>
    </lineage>
</organism>
<dbReference type="GO" id="GO:0008171">
    <property type="term" value="F:O-methyltransferase activity"/>
    <property type="evidence" value="ECO:0007669"/>
    <property type="project" value="InterPro"/>
</dbReference>
<keyword evidence="2 6" id="KW-0808">Transferase</keyword>
<dbReference type="InterPro" id="IPR036390">
    <property type="entry name" value="WH_DNA-bd_sf"/>
</dbReference>
<evidence type="ECO:0000256" key="3">
    <source>
        <dbReference type="ARBA" id="ARBA00022691"/>
    </source>
</evidence>
<dbReference type="InterPro" id="IPR012967">
    <property type="entry name" value="COMT_dimerisation"/>
</dbReference>
<dbReference type="SUPFAM" id="SSF46785">
    <property type="entry name" value="Winged helix' DNA-binding domain"/>
    <property type="match status" value="1"/>
</dbReference>
<evidence type="ECO:0000313" key="7">
    <source>
        <dbReference type="Proteomes" id="UP000060602"/>
    </source>
</evidence>
<dbReference type="AlphaFoldDB" id="A0A0X8NWU8"/>
<dbReference type="RefSeq" id="WP_061071601.1">
    <property type="nucleotide sequence ID" value="NZ_CP014060.2"/>
</dbReference>
<keyword evidence="3" id="KW-0949">S-adenosyl-L-methionine</keyword>
<evidence type="ECO:0000259" key="5">
    <source>
        <dbReference type="Pfam" id="PF08100"/>
    </source>
</evidence>
<dbReference type="Gene3D" id="3.40.50.150">
    <property type="entry name" value="Vaccinia Virus protein VP39"/>
    <property type="match status" value="1"/>
</dbReference>
<gene>
    <name evidence="6" type="ORF">AL504_06990</name>
</gene>